<evidence type="ECO:0000256" key="1">
    <source>
        <dbReference type="ARBA" id="ARBA00004651"/>
    </source>
</evidence>
<dbReference type="PANTHER" id="PTHR24221">
    <property type="entry name" value="ATP-BINDING CASSETTE SUB-FAMILY B"/>
    <property type="match status" value="1"/>
</dbReference>
<protein>
    <recommendedName>
        <fullName evidence="14">Cysteine ABC transporter ATP-binding protein</fullName>
    </recommendedName>
</protein>
<dbReference type="GO" id="GO:0005524">
    <property type="term" value="F:ATP binding"/>
    <property type="evidence" value="ECO:0007669"/>
    <property type="project" value="UniProtKB-KW"/>
</dbReference>
<evidence type="ECO:0000256" key="7">
    <source>
        <dbReference type="ARBA" id="ARBA00022989"/>
    </source>
</evidence>
<sequence length="575" mass="64638">MINIRLLKAFPKSAQYIRLNVLFQWLGLLMNVILSASIAYLIASAIEQRPISWIVFVIMILSLCVRMICNDRAVQMSFASSSLVKEQMRERLFSKLSKIGPSYLKTFSTAQIVQLSSEGVDQLETYFGNYIPQFFFALLAPLTLFLITLWFDWKAALILFMCVPLIPVSIVFVQKIAKKLLSKYWGQYTQLGDRFLENLQGLSTLKIYQADERKQEEMKEEAEQFRKITMRVLIMQLNSISIMDLVAYGGAAAGIISMLTSFQNGTITLFGALFIVLMSAEFFIPMRTLGSYFHIAMNGMAASDTMFQLLDLEEKEHPIQELAPFSSLKIENLSFAYEEKPILKNLSLSIKKGEKIAFVGESGSGKSTIAHLMMGILQPNTGSICWNESEICEIEPSIYSPHISYLGHTSSLFLGTVGINLKMGKADASEQEMWIALKQAGIADLFQEKEGLQTPVKEGGSNFSGGQRQRLALARLLLKNSGVMILDESTSNVDVESEDQIIQTVKDLDDKTIIMISHRLKNSMDADRIYVLKEGAIQEVGDHETLLKNKGEYARLWNAQQNLERYNGGTQDEAK</sequence>
<name>A0A1U7NMW6_9FIRM</name>
<dbReference type="PROSITE" id="PS50929">
    <property type="entry name" value="ABC_TM1F"/>
    <property type="match status" value="1"/>
</dbReference>
<keyword evidence="8 9" id="KW-0472">Membrane</keyword>
<keyword evidence="5" id="KW-0547">Nucleotide-binding</keyword>
<feature type="transmembrane region" description="Helical" evidence="9">
    <location>
        <begin position="265"/>
        <end position="284"/>
    </location>
</feature>
<dbReference type="InterPro" id="IPR039421">
    <property type="entry name" value="Type_1_exporter"/>
</dbReference>
<comment type="subcellular location">
    <subcellularLocation>
        <location evidence="1">Cell membrane</location>
        <topology evidence="1">Multi-pass membrane protein</topology>
    </subcellularLocation>
</comment>
<evidence type="ECO:0000256" key="5">
    <source>
        <dbReference type="ARBA" id="ARBA00022741"/>
    </source>
</evidence>
<feature type="domain" description="ABC transmembrane type-1" evidence="11">
    <location>
        <begin position="21"/>
        <end position="298"/>
    </location>
</feature>
<organism evidence="12 13">
    <name type="scientific">Dubosiella newyorkensis</name>
    <dbReference type="NCBI Taxonomy" id="1862672"/>
    <lineage>
        <taxon>Bacteria</taxon>
        <taxon>Bacillati</taxon>
        <taxon>Bacillota</taxon>
        <taxon>Erysipelotrichia</taxon>
        <taxon>Erysipelotrichales</taxon>
        <taxon>Erysipelotrichaceae</taxon>
        <taxon>Dubosiella</taxon>
    </lineage>
</organism>
<evidence type="ECO:0000313" key="13">
    <source>
        <dbReference type="Proteomes" id="UP000186705"/>
    </source>
</evidence>
<accession>A0A1U7NMW6</accession>
<dbReference type="GO" id="GO:0140359">
    <property type="term" value="F:ABC-type transporter activity"/>
    <property type="evidence" value="ECO:0007669"/>
    <property type="project" value="InterPro"/>
</dbReference>
<feature type="transmembrane region" description="Helical" evidence="9">
    <location>
        <begin position="157"/>
        <end position="177"/>
    </location>
</feature>
<dbReference type="PROSITE" id="PS50893">
    <property type="entry name" value="ABC_TRANSPORTER_2"/>
    <property type="match status" value="1"/>
</dbReference>
<dbReference type="GeneID" id="78275408"/>
<dbReference type="Pfam" id="PF00664">
    <property type="entry name" value="ABC_membrane"/>
    <property type="match status" value="1"/>
</dbReference>
<feature type="transmembrane region" description="Helical" evidence="9">
    <location>
        <begin position="21"/>
        <end position="45"/>
    </location>
</feature>
<dbReference type="PANTHER" id="PTHR24221:SF654">
    <property type="entry name" value="ATP-BINDING CASSETTE SUB-FAMILY B MEMBER 6"/>
    <property type="match status" value="1"/>
</dbReference>
<dbReference type="Gene3D" id="3.40.50.300">
    <property type="entry name" value="P-loop containing nucleotide triphosphate hydrolases"/>
    <property type="match status" value="1"/>
</dbReference>
<evidence type="ECO:0000256" key="9">
    <source>
        <dbReference type="SAM" id="Phobius"/>
    </source>
</evidence>
<dbReference type="AlphaFoldDB" id="A0A1U7NMW6"/>
<dbReference type="InterPro" id="IPR036640">
    <property type="entry name" value="ABC1_TM_sf"/>
</dbReference>
<dbReference type="InterPro" id="IPR003439">
    <property type="entry name" value="ABC_transporter-like_ATP-bd"/>
</dbReference>
<dbReference type="EMBL" id="MPKA01000062">
    <property type="protein sequence ID" value="OLU46631.1"/>
    <property type="molecule type" value="Genomic_DNA"/>
</dbReference>
<dbReference type="FunFam" id="3.40.50.300:FF:000854">
    <property type="entry name" value="Multidrug ABC transporter ATP-binding protein"/>
    <property type="match status" value="1"/>
</dbReference>
<dbReference type="SMART" id="SM00382">
    <property type="entry name" value="AAA"/>
    <property type="match status" value="1"/>
</dbReference>
<evidence type="ECO:0000256" key="8">
    <source>
        <dbReference type="ARBA" id="ARBA00023136"/>
    </source>
</evidence>
<keyword evidence="6" id="KW-0067">ATP-binding</keyword>
<proteinExistence type="predicted"/>
<dbReference type="SUPFAM" id="SSF90123">
    <property type="entry name" value="ABC transporter transmembrane region"/>
    <property type="match status" value="1"/>
</dbReference>
<dbReference type="SUPFAM" id="SSF52540">
    <property type="entry name" value="P-loop containing nucleoside triphosphate hydrolases"/>
    <property type="match status" value="1"/>
</dbReference>
<dbReference type="Gene3D" id="1.20.1560.10">
    <property type="entry name" value="ABC transporter type 1, transmembrane domain"/>
    <property type="match status" value="1"/>
</dbReference>
<dbReference type="STRING" id="1862672.BO225_05540"/>
<dbReference type="GO" id="GO:0016887">
    <property type="term" value="F:ATP hydrolysis activity"/>
    <property type="evidence" value="ECO:0007669"/>
    <property type="project" value="InterPro"/>
</dbReference>
<keyword evidence="4 9" id="KW-0812">Transmembrane</keyword>
<dbReference type="InterPro" id="IPR027417">
    <property type="entry name" value="P-loop_NTPase"/>
</dbReference>
<dbReference type="GO" id="GO:0034040">
    <property type="term" value="F:ATPase-coupled lipid transmembrane transporter activity"/>
    <property type="evidence" value="ECO:0007669"/>
    <property type="project" value="TreeGrafter"/>
</dbReference>
<evidence type="ECO:0000313" key="12">
    <source>
        <dbReference type="EMBL" id="OLU46631.1"/>
    </source>
</evidence>
<dbReference type="PROSITE" id="PS00211">
    <property type="entry name" value="ABC_TRANSPORTER_1"/>
    <property type="match status" value="1"/>
</dbReference>
<dbReference type="OrthoDB" id="9762778at2"/>
<comment type="caution">
    <text evidence="12">The sequence shown here is derived from an EMBL/GenBank/DDBJ whole genome shotgun (WGS) entry which is preliminary data.</text>
</comment>
<reference evidence="12 13" key="1">
    <citation type="submission" date="2016-11" db="EMBL/GenBank/DDBJ databases">
        <title>Description of two novel members of the family Erysipelotrichaceae: Ileibacterium lipovorans gen. nov., sp. nov. and Dubosiella newyorkensis, gen. nov., sp. nov.</title>
        <authorList>
            <person name="Cox L.M."/>
            <person name="Sohn J."/>
            <person name="Tyrrell K.L."/>
            <person name="Citron D.M."/>
            <person name="Lawson P.A."/>
            <person name="Patel N.B."/>
            <person name="Iizumi T."/>
            <person name="Perez-Perez G.I."/>
            <person name="Goldstein E.J."/>
            <person name="Blaser M.J."/>
        </authorList>
    </citation>
    <scope>NUCLEOTIDE SEQUENCE [LARGE SCALE GENOMIC DNA]</scope>
    <source>
        <strain evidence="12 13">NYU-BL-A4</strain>
    </source>
</reference>
<dbReference type="Pfam" id="PF00005">
    <property type="entry name" value="ABC_tran"/>
    <property type="match status" value="1"/>
</dbReference>
<dbReference type="InterPro" id="IPR011527">
    <property type="entry name" value="ABC1_TM_dom"/>
</dbReference>
<dbReference type="GO" id="GO:0005886">
    <property type="term" value="C:plasma membrane"/>
    <property type="evidence" value="ECO:0007669"/>
    <property type="project" value="UniProtKB-SubCell"/>
</dbReference>
<dbReference type="RefSeq" id="WP_076341280.1">
    <property type="nucleotide sequence ID" value="NZ_CAPDDE010000022.1"/>
</dbReference>
<evidence type="ECO:0000256" key="6">
    <source>
        <dbReference type="ARBA" id="ARBA00022840"/>
    </source>
</evidence>
<dbReference type="InterPro" id="IPR003593">
    <property type="entry name" value="AAA+_ATPase"/>
</dbReference>
<evidence type="ECO:0000256" key="2">
    <source>
        <dbReference type="ARBA" id="ARBA00022448"/>
    </source>
</evidence>
<feature type="transmembrane region" description="Helical" evidence="9">
    <location>
        <begin position="134"/>
        <end position="151"/>
    </location>
</feature>
<feature type="transmembrane region" description="Helical" evidence="9">
    <location>
        <begin position="237"/>
        <end position="259"/>
    </location>
</feature>
<evidence type="ECO:0008006" key="14">
    <source>
        <dbReference type="Google" id="ProtNLM"/>
    </source>
</evidence>
<keyword evidence="13" id="KW-1185">Reference proteome</keyword>
<evidence type="ECO:0000259" key="11">
    <source>
        <dbReference type="PROSITE" id="PS50929"/>
    </source>
</evidence>
<evidence type="ECO:0000256" key="3">
    <source>
        <dbReference type="ARBA" id="ARBA00022475"/>
    </source>
</evidence>
<keyword evidence="3" id="KW-1003">Cell membrane</keyword>
<feature type="domain" description="ABC transporter" evidence="10">
    <location>
        <begin position="328"/>
        <end position="559"/>
    </location>
</feature>
<evidence type="ECO:0000259" key="10">
    <source>
        <dbReference type="PROSITE" id="PS50893"/>
    </source>
</evidence>
<gene>
    <name evidence="12" type="ORF">BO225_05540</name>
</gene>
<keyword evidence="2" id="KW-0813">Transport</keyword>
<dbReference type="Proteomes" id="UP000186705">
    <property type="component" value="Unassembled WGS sequence"/>
</dbReference>
<dbReference type="CDD" id="cd18781">
    <property type="entry name" value="ABC_6TM_AarD_CydDC_like"/>
    <property type="match status" value="1"/>
</dbReference>
<feature type="transmembrane region" description="Helical" evidence="9">
    <location>
        <begin position="51"/>
        <end position="69"/>
    </location>
</feature>
<dbReference type="InterPro" id="IPR017871">
    <property type="entry name" value="ABC_transporter-like_CS"/>
</dbReference>
<evidence type="ECO:0000256" key="4">
    <source>
        <dbReference type="ARBA" id="ARBA00022692"/>
    </source>
</evidence>
<keyword evidence="7 9" id="KW-1133">Transmembrane helix</keyword>